<dbReference type="SUPFAM" id="SSF51621">
    <property type="entry name" value="Phosphoenolpyruvate/pyruvate domain"/>
    <property type="match status" value="1"/>
</dbReference>
<reference evidence="27" key="1">
    <citation type="submission" date="2023-07" db="EMBL/GenBank/DDBJ databases">
        <title>Chromosome-level genome assembly of Artemia franciscana.</title>
        <authorList>
            <person name="Jo E."/>
        </authorList>
    </citation>
    <scope>NUCLEOTIDE SEQUENCE</scope>
    <source>
        <tissue evidence="27">Whole body</tissue>
    </source>
</reference>
<evidence type="ECO:0000256" key="4">
    <source>
        <dbReference type="ARBA" id="ARBA00012636"/>
    </source>
</evidence>
<dbReference type="GO" id="GO:0046872">
    <property type="term" value="F:metal ion binding"/>
    <property type="evidence" value="ECO:0007669"/>
    <property type="project" value="UniProtKB-KW"/>
</dbReference>
<evidence type="ECO:0000256" key="23">
    <source>
        <dbReference type="ARBA" id="ARBA00083020"/>
    </source>
</evidence>
<dbReference type="GO" id="GO:0005739">
    <property type="term" value="C:mitochondrion"/>
    <property type="evidence" value="ECO:0007669"/>
    <property type="project" value="UniProtKB-SubCell"/>
</dbReference>
<dbReference type="EC" id="4.1.3.25" evidence="19"/>
<dbReference type="AlphaFoldDB" id="A0AA88HWV8"/>
<keyword evidence="10" id="KW-0007">Acetylation</keyword>
<dbReference type="InterPro" id="IPR040186">
    <property type="entry name" value="Citramalyl-CoA_lyase"/>
</dbReference>
<evidence type="ECO:0000256" key="21">
    <source>
        <dbReference type="ARBA" id="ARBA00076231"/>
    </source>
</evidence>
<gene>
    <name evidence="27" type="ORF">QYM36_006898</name>
</gene>
<evidence type="ECO:0000256" key="10">
    <source>
        <dbReference type="ARBA" id="ARBA00022990"/>
    </source>
</evidence>
<dbReference type="EMBL" id="JAVRJZ010000011">
    <property type="protein sequence ID" value="KAK2716568.1"/>
    <property type="molecule type" value="Genomic_DNA"/>
</dbReference>
<comment type="caution">
    <text evidence="27">The sequence shown here is derived from an EMBL/GenBank/DDBJ whole genome shotgun (WGS) entry which is preliminary data.</text>
</comment>
<evidence type="ECO:0000256" key="9">
    <source>
        <dbReference type="ARBA" id="ARBA00022946"/>
    </source>
</evidence>
<keyword evidence="11" id="KW-0496">Mitochondrion</keyword>
<evidence type="ECO:0000256" key="1">
    <source>
        <dbReference type="ARBA" id="ARBA00001946"/>
    </source>
</evidence>
<comment type="cofactor">
    <cofactor evidence="1">
        <name>Mg(2+)</name>
        <dbReference type="ChEBI" id="CHEBI:18420"/>
    </cofactor>
</comment>
<dbReference type="InterPro" id="IPR011206">
    <property type="entry name" value="Citrate_lyase_beta/mcl1/mcl2"/>
</dbReference>
<comment type="function">
    <text evidence="16">Mitochondrial citramalyl-CoA lyase indirectly involved in the vitamin B12 metabolism. Converts citramalyl-CoA into acetyl-CoA and pyruvate in the C5-dicarboxylate catabolism pathway. The C5-dicarboxylate catabolism pathway is required to detoxify itaconate, a vitamin B12-poisoning metabolite. Also acts as a malate synthase in vitro, converting glyoxylate and acetyl-CoA to malate. Also displays malyl-CoA thioesterase activity. Also acts as a beta-methylmalate synthase in vitro, by mediating conversion of glyoxylate and propionyl-CoA to beta-methylmalate. Also has very weak citramalate synthase activity in vitro.</text>
</comment>
<keyword evidence="5" id="KW-0808">Transferase</keyword>
<evidence type="ECO:0000256" key="18">
    <source>
        <dbReference type="ARBA" id="ARBA00066460"/>
    </source>
</evidence>
<keyword evidence="28" id="KW-1185">Reference proteome</keyword>
<dbReference type="GO" id="GO:0016787">
    <property type="term" value="F:hydrolase activity"/>
    <property type="evidence" value="ECO:0007669"/>
    <property type="project" value="UniProtKB-KW"/>
</dbReference>
<feature type="domain" description="HpcH/HpaI aldolase/citrate lyase" evidence="26">
    <location>
        <begin position="21"/>
        <end position="252"/>
    </location>
</feature>
<comment type="catalytic activity">
    <reaction evidence="14">
        <text>propanoyl-CoA + glyoxylate + H2O = 3-methylmalate + CoA + H(+)</text>
        <dbReference type="Rhea" id="RHEA:47628"/>
        <dbReference type="ChEBI" id="CHEBI:15377"/>
        <dbReference type="ChEBI" id="CHEBI:15378"/>
        <dbReference type="ChEBI" id="CHEBI:36655"/>
        <dbReference type="ChEBI" id="CHEBI:57287"/>
        <dbReference type="ChEBI" id="CHEBI:57392"/>
        <dbReference type="ChEBI" id="CHEBI:87810"/>
    </reaction>
</comment>
<protein>
    <recommendedName>
        <fullName evidence="20">Citramalyl-CoA lyase, mitochondrial</fullName>
        <ecNumber evidence="4">2.3.3.9</ecNumber>
        <ecNumber evidence="18">3.1.2.30</ecNumber>
        <ecNumber evidence="19">4.1.3.25</ecNumber>
    </recommendedName>
    <alternativeName>
        <fullName evidence="22">(3S)-malyl-CoA thioesterase</fullName>
    </alternativeName>
    <alternativeName>
        <fullName evidence="23">Beta-methylmalate synthase</fullName>
    </alternativeName>
    <alternativeName>
        <fullName evidence="21">Malate synthase</fullName>
    </alternativeName>
</protein>
<dbReference type="GO" id="GO:0004474">
    <property type="term" value="F:malate synthase activity"/>
    <property type="evidence" value="ECO:0007669"/>
    <property type="project" value="UniProtKB-EC"/>
</dbReference>
<name>A0AA88HWV8_ARTSF</name>
<evidence type="ECO:0000256" key="7">
    <source>
        <dbReference type="ARBA" id="ARBA00022801"/>
    </source>
</evidence>
<feature type="binding site" evidence="25">
    <location>
        <position position="148"/>
    </location>
    <ligand>
        <name>Mg(2+)</name>
        <dbReference type="ChEBI" id="CHEBI:18420"/>
    </ligand>
</feature>
<comment type="catalytic activity">
    <reaction evidence="15">
        <text>(3S)-citramalyl-CoA = pyruvate + acetyl-CoA</text>
        <dbReference type="Rhea" id="RHEA:22612"/>
        <dbReference type="ChEBI" id="CHEBI:15361"/>
        <dbReference type="ChEBI" id="CHEBI:57288"/>
        <dbReference type="ChEBI" id="CHEBI:58668"/>
        <dbReference type="EC" id="4.1.3.25"/>
    </reaction>
</comment>
<evidence type="ECO:0000256" key="12">
    <source>
        <dbReference type="ARBA" id="ARBA00023239"/>
    </source>
</evidence>
<dbReference type="InterPro" id="IPR015813">
    <property type="entry name" value="Pyrv/PenolPyrv_kinase-like_dom"/>
</dbReference>
<evidence type="ECO:0000313" key="28">
    <source>
        <dbReference type="Proteomes" id="UP001187531"/>
    </source>
</evidence>
<evidence type="ECO:0000259" key="26">
    <source>
        <dbReference type="Pfam" id="PF03328"/>
    </source>
</evidence>
<feature type="binding site" evidence="25">
    <location>
        <position position="184"/>
    </location>
    <ligand>
        <name>Mg(2+)</name>
        <dbReference type="ChEBI" id="CHEBI:18420"/>
    </ligand>
</feature>
<dbReference type="InterPro" id="IPR005000">
    <property type="entry name" value="Aldolase/citrate-lyase_domain"/>
</dbReference>
<evidence type="ECO:0000256" key="11">
    <source>
        <dbReference type="ARBA" id="ARBA00023128"/>
    </source>
</evidence>
<evidence type="ECO:0000256" key="22">
    <source>
        <dbReference type="ARBA" id="ARBA00076788"/>
    </source>
</evidence>
<dbReference type="Proteomes" id="UP001187531">
    <property type="component" value="Unassembled WGS sequence"/>
</dbReference>
<keyword evidence="9" id="KW-0809">Transit peptide</keyword>
<evidence type="ECO:0000313" key="27">
    <source>
        <dbReference type="EMBL" id="KAK2716568.1"/>
    </source>
</evidence>
<dbReference type="GO" id="GO:0106064">
    <property type="term" value="P:regulation of cobalamin metabolic process"/>
    <property type="evidence" value="ECO:0007669"/>
    <property type="project" value="TreeGrafter"/>
</dbReference>
<evidence type="ECO:0000256" key="6">
    <source>
        <dbReference type="ARBA" id="ARBA00022723"/>
    </source>
</evidence>
<dbReference type="EC" id="3.1.2.30" evidence="18"/>
<dbReference type="PANTHER" id="PTHR11105:SF0">
    <property type="entry name" value="CITRAMALYL-COA LYASE, MITOCHONDRIAL"/>
    <property type="match status" value="1"/>
</dbReference>
<accession>A0AA88HWV8</accession>
<comment type="subcellular location">
    <subcellularLocation>
        <location evidence="2">Mitochondrion</location>
    </subcellularLocation>
</comment>
<keyword evidence="8 25" id="KW-0460">Magnesium</keyword>
<keyword evidence="12" id="KW-0456">Lyase</keyword>
<keyword evidence="6 25" id="KW-0479">Metal-binding</keyword>
<comment type="catalytic activity">
    <reaction evidence="13">
        <text>glyoxylate + acetyl-CoA + H2O = (S)-malate + CoA + H(+)</text>
        <dbReference type="Rhea" id="RHEA:18181"/>
        <dbReference type="ChEBI" id="CHEBI:15377"/>
        <dbReference type="ChEBI" id="CHEBI:15378"/>
        <dbReference type="ChEBI" id="CHEBI:15589"/>
        <dbReference type="ChEBI" id="CHEBI:36655"/>
        <dbReference type="ChEBI" id="CHEBI:57287"/>
        <dbReference type="ChEBI" id="CHEBI:57288"/>
        <dbReference type="EC" id="2.3.3.9"/>
    </reaction>
</comment>
<evidence type="ECO:0000256" key="8">
    <source>
        <dbReference type="ARBA" id="ARBA00022842"/>
    </source>
</evidence>
<evidence type="ECO:0000256" key="24">
    <source>
        <dbReference type="PIRSR" id="PIRSR015582-1"/>
    </source>
</evidence>
<dbReference type="Gene3D" id="3.20.20.60">
    <property type="entry name" value="Phosphoenolpyruvate-binding domains"/>
    <property type="match status" value="1"/>
</dbReference>
<dbReference type="PANTHER" id="PTHR11105">
    <property type="entry name" value="CITRATE LYASE SUBUNIT BETA-RELATED"/>
    <property type="match status" value="1"/>
</dbReference>
<evidence type="ECO:0000256" key="19">
    <source>
        <dbReference type="ARBA" id="ARBA00066840"/>
    </source>
</evidence>
<evidence type="ECO:0000256" key="2">
    <source>
        <dbReference type="ARBA" id="ARBA00004173"/>
    </source>
</evidence>
<evidence type="ECO:0000256" key="5">
    <source>
        <dbReference type="ARBA" id="ARBA00022679"/>
    </source>
</evidence>
<comment type="subunit">
    <text evidence="3">Homotrimer.</text>
</comment>
<feature type="binding site" evidence="24">
    <location>
        <position position="148"/>
    </location>
    <ligand>
        <name>substrate</name>
    </ligand>
</feature>
<dbReference type="GO" id="GO:0047777">
    <property type="term" value="F:(S)-citramalyl-CoA lyase activity"/>
    <property type="evidence" value="ECO:0007669"/>
    <property type="project" value="UniProtKB-EC"/>
</dbReference>
<evidence type="ECO:0000256" key="17">
    <source>
        <dbReference type="ARBA" id="ARBA00061542"/>
    </source>
</evidence>
<dbReference type="InterPro" id="IPR040442">
    <property type="entry name" value="Pyrv_kinase-like_dom_sf"/>
</dbReference>
<sequence>MRLRVLNVKSIRSVHTFHPRRAVVYVPASDKRKIIKSQTLNADTIVLDCEDGVSINKKDEARQNIYELFQNWPDFGNSEVAVRVNSVQSKIYKEDLKAVLGAKNLPTTLFLPKLDTKEEFREFTEELLTIIKERPEKNHKFNLLSYVESARCLLNLHELVRYVLDASTTSENLLMQGLVFGSDDFCADIGATRTEDAKELLYARQYLITVAKAFQLQAIDMVHINYKDLAGLQMQSIEGAKMGFTGKQVIHPDQISVVNEAFSPSQEKIQWARDLIAEFEGHQATGKGAFNFRGHMIDMPLVLQAKNVLKLAEAMPKKN</sequence>
<evidence type="ECO:0000256" key="15">
    <source>
        <dbReference type="ARBA" id="ARBA00051672"/>
    </source>
</evidence>
<dbReference type="EC" id="2.3.3.9" evidence="4"/>
<dbReference type="FunFam" id="3.20.20.60:FF:000014">
    <property type="entry name" value="Citrate lyase subunit beta-like protein"/>
    <property type="match status" value="1"/>
</dbReference>
<organism evidence="27 28">
    <name type="scientific">Artemia franciscana</name>
    <name type="common">Brine shrimp</name>
    <name type="synonym">Artemia sanfranciscana</name>
    <dbReference type="NCBI Taxonomy" id="6661"/>
    <lineage>
        <taxon>Eukaryota</taxon>
        <taxon>Metazoa</taxon>
        <taxon>Ecdysozoa</taxon>
        <taxon>Arthropoda</taxon>
        <taxon>Crustacea</taxon>
        <taxon>Branchiopoda</taxon>
        <taxon>Anostraca</taxon>
        <taxon>Artemiidae</taxon>
        <taxon>Artemia</taxon>
    </lineage>
</organism>
<keyword evidence="7" id="KW-0378">Hydrolase</keyword>
<proteinExistence type="inferred from homology"/>
<evidence type="ECO:0000256" key="20">
    <source>
        <dbReference type="ARBA" id="ARBA00072098"/>
    </source>
</evidence>
<evidence type="ECO:0000256" key="3">
    <source>
        <dbReference type="ARBA" id="ARBA00011233"/>
    </source>
</evidence>
<evidence type="ECO:0000256" key="25">
    <source>
        <dbReference type="PIRSR" id="PIRSR015582-2"/>
    </source>
</evidence>
<evidence type="ECO:0000256" key="16">
    <source>
        <dbReference type="ARBA" id="ARBA00055540"/>
    </source>
</evidence>
<evidence type="ECO:0000256" key="13">
    <source>
        <dbReference type="ARBA" id="ARBA00047918"/>
    </source>
</evidence>
<comment type="similarity">
    <text evidence="17">Belongs to the HpcH/HpaI aldolase family. Citrate lyase beta subunit-like subfamily.</text>
</comment>
<dbReference type="Pfam" id="PF03328">
    <property type="entry name" value="HpcH_HpaI"/>
    <property type="match status" value="1"/>
</dbReference>
<feature type="binding site" evidence="24">
    <location>
        <position position="83"/>
    </location>
    <ligand>
        <name>substrate</name>
    </ligand>
</feature>
<evidence type="ECO:0000256" key="14">
    <source>
        <dbReference type="ARBA" id="ARBA00051623"/>
    </source>
</evidence>
<dbReference type="PIRSF" id="PIRSF015582">
    <property type="entry name" value="Cit_lyase_B"/>
    <property type="match status" value="1"/>
</dbReference>